<proteinExistence type="predicted"/>
<dbReference type="GO" id="GO:0002764">
    <property type="term" value="P:immune response-regulating signaling pathway"/>
    <property type="evidence" value="ECO:0007669"/>
    <property type="project" value="TreeGrafter"/>
</dbReference>
<name>A0A674K0U7_9SAUR</name>
<keyword evidence="2" id="KW-1015">Disulfide bond</keyword>
<protein>
    <recommendedName>
        <fullName evidence="4">Ig-like domain-containing protein</fullName>
    </recommendedName>
</protein>
<organism evidence="5 6">
    <name type="scientific">Terrapene triunguis</name>
    <name type="common">Three-toed box turtle</name>
    <dbReference type="NCBI Taxonomy" id="2587831"/>
    <lineage>
        <taxon>Eukaryota</taxon>
        <taxon>Metazoa</taxon>
        <taxon>Chordata</taxon>
        <taxon>Craniata</taxon>
        <taxon>Vertebrata</taxon>
        <taxon>Euteleostomi</taxon>
        <taxon>Archelosauria</taxon>
        <taxon>Testudinata</taxon>
        <taxon>Testudines</taxon>
        <taxon>Cryptodira</taxon>
        <taxon>Durocryptodira</taxon>
        <taxon>Testudinoidea</taxon>
        <taxon>Emydidae</taxon>
        <taxon>Terrapene</taxon>
    </lineage>
</organism>
<evidence type="ECO:0000256" key="2">
    <source>
        <dbReference type="ARBA" id="ARBA00023157"/>
    </source>
</evidence>
<feature type="domain" description="Ig-like" evidence="4">
    <location>
        <begin position="98"/>
        <end position="176"/>
    </location>
</feature>
<dbReference type="AlphaFoldDB" id="A0A674K0U7"/>
<dbReference type="Ensembl" id="ENSTMTT00000026906.1">
    <property type="protein sequence ID" value="ENSTMTP00000025972.1"/>
    <property type="gene ID" value="ENSTMTG00000018754.1"/>
</dbReference>
<dbReference type="SMART" id="SM00409">
    <property type="entry name" value="IG"/>
    <property type="match status" value="1"/>
</dbReference>
<dbReference type="PROSITE" id="PS50835">
    <property type="entry name" value="IG_LIKE"/>
    <property type="match status" value="1"/>
</dbReference>
<dbReference type="FunFam" id="2.60.40.10:FF:000049">
    <property type="entry name" value="Leukocyte immunoglobulin-like receptor subfamily B member 1"/>
    <property type="match status" value="1"/>
</dbReference>
<evidence type="ECO:0000313" key="6">
    <source>
        <dbReference type="Proteomes" id="UP000472274"/>
    </source>
</evidence>
<dbReference type="InterPro" id="IPR013783">
    <property type="entry name" value="Ig-like_fold"/>
</dbReference>
<keyword evidence="6" id="KW-1185">Reference proteome</keyword>
<dbReference type="InterPro" id="IPR036179">
    <property type="entry name" value="Ig-like_dom_sf"/>
</dbReference>
<dbReference type="PANTHER" id="PTHR11738:SF186">
    <property type="entry name" value="OSTEOCLAST-ASSOCIATED IMMUNOGLOBULIN-LIKE RECEPTOR"/>
    <property type="match status" value="1"/>
</dbReference>
<dbReference type="InterPro" id="IPR007110">
    <property type="entry name" value="Ig-like_dom"/>
</dbReference>
<evidence type="ECO:0000313" key="5">
    <source>
        <dbReference type="Ensembl" id="ENSTMTP00000025972.1"/>
    </source>
</evidence>
<dbReference type="Proteomes" id="UP000472274">
    <property type="component" value="Unplaced"/>
</dbReference>
<reference evidence="5" key="2">
    <citation type="submission" date="2025-09" db="UniProtKB">
        <authorList>
            <consortium name="Ensembl"/>
        </authorList>
    </citation>
    <scope>IDENTIFICATION</scope>
</reference>
<keyword evidence="3" id="KW-0393">Immunoglobulin domain</keyword>
<dbReference type="Pfam" id="PF13927">
    <property type="entry name" value="Ig_3"/>
    <property type="match status" value="1"/>
</dbReference>
<dbReference type="InterPro" id="IPR003599">
    <property type="entry name" value="Ig_sub"/>
</dbReference>
<keyword evidence="1" id="KW-0732">Signal</keyword>
<dbReference type="PANTHER" id="PTHR11738">
    <property type="entry name" value="MHC CLASS I NK CELL RECEPTOR"/>
    <property type="match status" value="1"/>
</dbReference>
<evidence type="ECO:0000256" key="3">
    <source>
        <dbReference type="ARBA" id="ARBA00023319"/>
    </source>
</evidence>
<accession>A0A674K0U7</accession>
<evidence type="ECO:0000259" key="4">
    <source>
        <dbReference type="PROSITE" id="PS50835"/>
    </source>
</evidence>
<evidence type="ECO:0000256" key="1">
    <source>
        <dbReference type="ARBA" id="ARBA00022729"/>
    </source>
</evidence>
<dbReference type="InterPro" id="IPR050412">
    <property type="entry name" value="Ig-like_Receptors_ImmuneReg"/>
</dbReference>
<dbReference type="GeneTree" id="ENSGT01150000286974"/>
<reference evidence="5" key="1">
    <citation type="submission" date="2025-08" db="UniProtKB">
        <authorList>
            <consortium name="Ensembl"/>
        </authorList>
    </citation>
    <scope>IDENTIFICATION</scope>
</reference>
<dbReference type="SUPFAM" id="SSF48726">
    <property type="entry name" value="Immunoglobulin"/>
    <property type="match status" value="1"/>
</dbReference>
<dbReference type="Gene3D" id="2.60.40.10">
    <property type="entry name" value="Immunoglobulins"/>
    <property type="match status" value="1"/>
</dbReference>
<sequence length="287" mass="30697">GFWDLGENLCQGATGSARAWEREPIPVLHHPPSEIVFHNIQLKPPPLQLETIAPCSLKAAIKSPLPLLFCSWRPGLGGCLGLALTACLLCADPSLPRPSISLSPTGVTAPGADVTIQCQGQRRDTRFFLHKTGDLNPQRHMDPAGARAEFRIPSVSRQHGGSYSCSYRPRSEPFVSSQPSDTVELVVAGEGPSSVSPLPAPPSEGQHPDGMLRAKIPVLRVPLPLSVLLRTRVGVLGLLPSCSPGGQSSRTLVLFPQRELTQPSLERRRLPPARAARGQVLGPGGIY</sequence>